<dbReference type="PANTHER" id="PTHR43591:SF24">
    <property type="entry name" value="2-METHOXY-6-POLYPRENYL-1,4-BENZOQUINOL METHYLASE, MITOCHONDRIAL"/>
    <property type="match status" value="1"/>
</dbReference>
<dbReference type="SUPFAM" id="SSF53335">
    <property type="entry name" value="S-adenosyl-L-methionine-dependent methyltransferases"/>
    <property type="match status" value="1"/>
</dbReference>
<keyword evidence="2" id="KW-0808">Transferase</keyword>
<keyword evidence="3" id="KW-1185">Reference proteome</keyword>
<dbReference type="Proteomes" id="UP000830671">
    <property type="component" value="Chromosome 5"/>
</dbReference>
<name>A0A9Q8SVQ7_9PEZI</name>
<protein>
    <submittedName>
        <fullName evidence="2">Methyltransferase domain-containing protein</fullName>
    </submittedName>
</protein>
<dbReference type="Pfam" id="PF13489">
    <property type="entry name" value="Methyltransf_23"/>
    <property type="match status" value="1"/>
</dbReference>
<gene>
    <name evidence="2" type="ORF">CLUP02_09906</name>
</gene>
<dbReference type="KEGG" id="clup:CLUP02_09906"/>
<dbReference type="CDD" id="cd02440">
    <property type="entry name" value="AdoMet_MTases"/>
    <property type="match status" value="1"/>
</dbReference>
<sequence>MADAGQAQQTPEPDEVIEAQEFESDASSTSGTVSFKFSTFSRLRKSTANILQQNFAALSVHTDTDTLRTSIRDYRRENGRTYHSLSDGTYILPNDAREQDRLGEPVFLFYLTRRAWFSSEKRRSTGRLRALANMSVLETIDFQHHFWTLTWDGKLCMCPKNQGANRVLDIGTGTGIWAEEYADKHSAAVVIGVDLSPIQPEFVPPNCKFEVDDVEKEWTWQEPFDFIFARHMNACFESWERFLRRAYDALEPGGFIELQDNAFPILCQDGTLKPDDPMARWSSLMMEGTELIGRPITVPARFRSMLSEAGFVDVVEHKRVWPTSPWPLNPELQELGVWGRACSLEGIEPGAMALFTRVLGWTREEVVVFMAGVRDDFKNTNIHGFWNVYSVYGMKPYEEPGQE</sequence>
<evidence type="ECO:0000313" key="3">
    <source>
        <dbReference type="Proteomes" id="UP000830671"/>
    </source>
</evidence>
<proteinExistence type="inferred from homology"/>
<reference evidence="2" key="1">
    <citation type="journal article" date="2021" name="Mol. Plant Microbe Interact.">
        <title>Complete Genome Sequence of the Plant-Pathogenic Fungus Colletotrichum lupini.</title>
        <authorList>
            <person name="Baroncelli R."/>
            <person name="Pensec F."/>
            <person name="Da Lio D."/>
            <person name="Boufleur T."/>
            <person name="Vicente I."/>
            <person name="Sarrocco S."/>
            <person name="Picot A."/>
            <person name="Baraldi E."/>
            <person name="Sukno S."/>
            <person name="Thon M."/>
            <person name="Le Floch G."/>
        </authorList>
    </citation>
    <scope>NUCLEOTIDE SEQUENCE</scope>
    <source>
        <strain evidence="2">IMI 504893</strain>
    </source>
</reference>
<dbReference type="GO" id="GO:0008168">
    <property type="term" value="F:methyltransferase activity"/>
    <property type="evidence" value="ECO:0007669"/>
    <property type="project" value="UniProtKB-KW"/>
</dbReference>
<dbReference type="InterPro" id="IPR029063">
    <property type="entry name" value="SAM-dependent_MTases_sf"/>
</dbReference>
<dbReference type="PANTHER" id="PTHR43591">
    <property type="entry name" value="METHYLTRANSFERASE"/>
    <property type="match status" value="1"/>
</dbReference>
<dbReference type="EMBL" id="CP019477">
    <property type="protein sequence ID" value="UQC84409.1"/>
    <property type="molecule type" value="Genomic_DNA"/>
</dbReference>
<evidence type="ECO:0000256" key="1">
    <source>
        <dbReference type="ARBA" id="ARBA00038158"/>
    </source>
</evidence>
<evidence type="ECO:0000313" key="2">
    <source>
        <dbReference type="EMBL" id="UQC84409.1"/>
    </source>
</evidence>
<dbReference type="GO" id="GO:0032259">
    <property type="term" value="P:methylation"/>
    <property type="evidence" value="ECO:0007669"/>
    <property type="project" value="UniProtKB-KW"/>
</dbReference>
<dbReference type="AlphaFoldDB" id="A0A9Q8SVQ7"/>
<keyword evidence="2" id="KW-0489">Methyltransferase</keyword>
<organism evidence="2 3">
    <name type="scientific">Colletotrichum lupini</name>
    <dbReference type="NCBI Taxonomy" id="145971"/>
    <lineage>
        <taxon>Eukaryota</taxon>
        <taxon>Fungi</taxon>
        <taxon>Dikarya</taxon>
        <taxon>Ascomycota</taxon>
        <taxon>Pezizomycotina</taxon>
        <taxon>Sordariomycetes</taxon>
        <taxon>Hypocreomycetidae</taxon>
        <taxon>Glomerellales</taxon>
        <taxon>Glomerellaceae</taxon>
        <taxon>Colletotrichum</taxon>
        <taxon>Colletotrichum acutatum species complex</taxon>
    </lineage>
</organism>
<comment type="similarity">
    <text evidence="1">Belongs to the methyltransferase superfamily. LaeA methyltransferase family.</text>
</comment>
<dbReference type="Gene3D" id="3.40.50.150">
    <property type="entry name" value="Vaccinia Virus protein VP39"/>
    <property type="match status" value="1"/>
</dbReference>
<dbReference type="RefSeq" id="XP_049146026.1">
    <property type="nucleotide sequence ID" value="XM_049288882.1"/>
</dbReference>
<accession>A0A9Q8SVQ7</accession>
<dbReference type="GeneID" id="73343892"/>